<dbReference type="Proteomes" id="UP000800981">
    <property type="component" value="Unassembled WGS sequence"/>
</dbReference>
<sequence length="433" mass="45157">MQISDAEFSRLLEDVFTQRSERAPEPALSALALREQARRRQRMAYASVGAVAAGATAVALAAVPGLGAGREPAPGAASCVGPTVAPGVPAPPAGPGPVAESALLRSTDLSGYRHDDAWVTANGGSYTEQWLPEAQLGHRVAAFTGRESTVSQAVIAYAAGAGRAAVDQALAFWRCRPFGVETEFADRSDDEDVIALSNVDDDAVYRHELIVRRGELVAMVLVFRPREQFAPLSRATLRRMADAVGARLEGRSVPAPVEVDAPAEEPPAGFLEPDDVGASWRLSTAGLGPDRGVGWDSAELAVPAGDDCASSAPLATDGPARAVAYLPPNDGKGSAQLLEIVQPLRAGTGEPWLEAMRASACLSRGGSVVVGGAGDESVVLQHRGGATAYVRVDDTAVKLDLTSFGWAPTAPGGTLQWMQDVAARAAARIRDRR</sequence>
<dbReference type="RefSeq" id="WP_166276541.1">
    <property type="nucleotide sequence ID" value="NZ_JAANNP010000001.1"/>
</dbReference>
<evidence type="ECO:0000313" key="2">
    <source>
        <dbReference type="EMBL" id="NHC12359.1"/>
    </source>
</evidence>
<keyword evidence="1" id="KW-0812">Transmembrane</keyword>
<dbReference type="EMBL" id="JAANNP010000001">
    <property type="protein sequence ID" value="NHC12359.1"/>
    <property type="molecule type" value="Genomic_DNA"/>
</dbReference>
<accession>A0ABX0GRP4</accession>
<proteinExistence type="predicted"/>
<evidence type="ECO:0000313" key="3">
    <source>
        <dbReference type="Proteomes" id="UP000800981"/>
    </source>
</evidence>
<keyword evidence="1" id="KW-1133">Transmembrane helix</keyword>
<protein>
    <submittedName>
        <fullName evidence="2">Uncharacterized protein</fullName>
    </submittedName>
</protein>
<organism evidence="2 3">
    <name type="scientific">Motilibacter deserti</name>
    <dbReference type="NCBI Taxonomy" id="2714956"/>
    <lineage>
        <taxon>Bacteria</taxon>
        <taxon>Bacillati</taxon>
        <taxon>Actinomycetota</taxon>
        <taxon>Actinomycetes</taxon>
        <taxon>Motilibacterales</taxon>
        <taxon>Motilibacteraceae</taxon>
        <taxon>Motilibacter</taxon>
    </lineage>
</organism>
<gene>
    <name evidence="2" type="ORF">G9H71_01000</name>
</gene>
<evidence type="ECO:0000256" key="1">
    <source>
        <dbReference type="SAM" id="Phobius"/>
    </source>
</evidence>
<name>A0ABX0GRP4_9ACTN</name>
<comment type="caution">
    <text evidence="2">The sequence shown here is derived from an EMBL/GenBank/DDBJ whole genome shotgun (WGS) entry which is preliminary data.</text>
</comment>
<keyword evidence="3" id="KW-1185">Reference proteome</keyword>
<keyword evidence="1" id="KW-0472">Membrane</keyword>
<reference evidence="2 3" key="1">
    <citation type="submission" date="2020-03" db="EMBL/GenBank/DDBJ databases">
        <title>Two novel Motilibacter sp.</title>
        <authorList>
            <person name="Liu S."/>
        </authorList>
    </citation>
    <scope>NUCLEOTIDE SEQUENCE [LARGE SCALE GENOMIC DNA]</scope>
    <source>
        <strain evidence="2 3">E257</strain>
    </source>
</reference>
<feature type="transmembrane region" description="Helical" evidence="1">
    <location>
        <begin position="43"/>
        <end position="63"/>
    </location>
</feature>